<dbReference type="InterPro" id="IPR007278">
    <property type="entry name" value="DUF397"/>
</dbReference>
<dbReference type="Proteomes" id="UP000199051">
    <property type="component" value="Unassembled WGS sequence"/>
</dbReference>
<name>A0A1H9M9U2_9PSEU</name>
<gene>
    <name evidence="2" type="ORF">SAMN04487818_10235</name>
</gene>
<dbReference type="EMBL" id="FOGI01000002">
    <property type="protein sequence ID" value="SER20225.1"/>
    <property type="molecule type" value="Genomic_DNA"/>
</dbReference>
<reference evidence="3" key="1">
    <citation type="submission" date="2016-10" db="EMBL/GenBank/DDBJ databases">
        <authorList>
            <person name="Varghese N."/>
            <person name="Submissions S."/>
        </authorList>
    </citation>
    <scope>NUCLEOTIDE SEQUENCE [LARGE SCALE GENOMIC DNA]</scope>
    <source>
        <strain evidence="3">DSM 44260</strain>
    </source>
</reference>
<evidence type="ECO:0000313" key="2">
    <source>
        <dbReference type="EMBL" id="SER20225.1"/>
    </source>
</evidence>
<organism evidence="2 3">
    <name type="scientific">Actinokineospora terrae</name>
    <dbReference type="NCBI Taxonomy" id="155974"/>
    <lineage>
        <taxon>Bacteria</taxon>
        <taxon>Bacillati</taxon>
        <taxon>Actinomycetota</taxon>
        <taxon>Actinomycetes</taxon>
        <taxon>Pseudonocardiales</taxon>
        <taxon>Pseudonocardiaceae</taxon>
        <taxon>Actinokineospora</taxon>
    </lineage>
</organism>
<protein>
    <recommendedName>
        <fullName evidence="1">DUF397 domain-containing protein</fullName>
    </recommendedName>
</protein>
<keyword evidence="3" id="KW-1185">Reference proteome</keyword>
<dbReference type="Pfam" id="PF04149">
    <property type="entry name" value="DUF397"/>
    <property type="match status" value="1"/>
</dbReference>
<sequence length="68" mass="7499">MSETWTWRTSTRSAGNGACVEIGTHRDTPMIGVRDSKLSDDSPILIITPDRFAALTKDMKAGRFTVLD</sequence>
<feature type="domain" description="DUF397" evidence="1">
    <location>
        <begin position="6"/>
        <end position="60"/>
    </location>
</feature>
<proteinExistence type="predicted"/>
<accession>A0A1H9M9U2</accession>
<evidence type="ECO:0000259" key="1">
    <source>
        <dbReference type="Pfam" id="PF04149"/>
    </source>
</evidence>
<evidence type="ECO:0000313" key="3">
    <source>
        <dbReference type="Proteomes" id="UP000199051"/>
    </source>
</evidence>
<dbReference type="RefSeq" id="WP_092775003.1">
    <property type="nucleotide sequence ID" value="NZ_FOGI01000002.1"/>
</dbReference>
<dbReference type="AlphaFoldDB" id="A0A1H9M9U2"/>
<dbReference type="STRING" id="155974.SAMN04487818_10235"/>